<keyword evidence="1" id="KW-0472">Membrane</keyword>
<dbReference type="Proteomes" id="UP001500227">
    <property type="component" value="Unassembled WGS sequence"/>
</dbReference>
<comment type="caution">
    <text evidence="2">The sequence shown here is derived from an EMBL/GenBank/DDBJ whole genome shotgun (WGS) entry which is preliminary data.</text>
</comment>
<dbReference type="EMBL" id="BAABKD010000002">
    <property type="protein sequence ID" value="GAA5085660.1"/>
    <property type="molecule type" value="Genomic_DNA"/>
</dbReference>
<name>A0ABP9LUD5_9BURK</name>
<feature type="transmembrane region" description="Helical" evidence="1">
    <location>
        <begin position="148"/>
        <end position="165"/>
    </location>
</feature>
<feature type="transmembrane region" description="Helical" evidence="1">
    <location>
        <begin position="288"/>
        <end position="313"/>
    </location>
</feature>
<reference evidence="3" key="1">
    <citation type="journal article" date="2019" name="Int. J. Syst. Evol. Microbiol.">
        <title>The Global Catalogue of Microorganisms (GCM) 10K type strain sequencing project: providing services to taxonomists for standard genome sequencing and annotation.</title>
        <authorList>
            <consortium name="The Broad Institute Genomics Platform"/>
            <consortium name="The Broad Institute Genome Sequencing Center for Infectious Disease"/>
            <person name="Wu L."/>
            <person name="Ma J."/>
        </authorList>
    </citation>
    <scope>NUCLEOTIDE SEQUENCE [LARGE SCALE GENOMIC DNA]</scope>
    <source>
        <strain evidence="3">JCM 18423</strain>
    </source>
</reference>
<evidence type="ECO:0000313" key="2">
    <source>
        <dbReference type="EMBL" id="GAA5085660.1"/>
    </source>
</evidence>
<feature type="transmembrane region" description="Helical" evidence="1">
    <location>
        <begin position="171"/>
        <end position="194"/>
    </location>
</feature>
<dbReference type="InterPro" id="IPR004711">
    <property type="entry name" value="Benzoate_Transporter"/>
</dbReference>
<organism evidence="2 3">
    <name type="scientific">Paenalcaligenes hermetiae</name>
    <dbReference type="NCBI Taxonomy" id="1157987"/>
    <lineage>
        <taxon>Bacteria</taxon>
        <taxon>Pseudomonadati</taxon>
        <taxon>Pseudomonadota</taxon>
        <taxon>Betaproteobacteria</taxon>
        <taxon>Burkholderiales</taxon>
        <taxon>Alcaligenaceae</taxon>
        <taxon>Paenalcaligenes</taxon>
    </lineage>
</organism>
<feature type="transmembrane region" description="Helical" evidence="1">
    <location>
        <begin position="349"/>
        <end position="382"/>
    </location>
</feature>
<feature type="transmembrane region" description="Helical" evidence="1">
    <location>
        <begin position="206"/>
        <end position="226"/>
    </location>
</feature>
<feature type="transmembrane region" description="Helical" evidence="1">
    <location>
        <begin position="319"/>
        <end position="337"/>
    </location>
</feature>
<proteinExistence type="predicted"/>
<feature type="transmembrane region" description="Helical" evidence="1">
    <location>
        <begin position="120"/>
        <end position="141"/>
    </location>
</feature>
<accession>A0ABP9LUD5</accession>
<sequence>MSLRFLSFSTLGAGLLTVIISYSSSIAIVLQAAHAAGADSAQLHSWMWALGIGVGISTLLPSLLSKTPVVMAWSTPGAALLATSLGDYSYAEAIGFFLFASFLMTLVGLSRLFYHFSRWVPPHLAAAMLAGILVQFGMQLFNAAESNWVMVLLLLSTFFITRLFWPRLALVSALCVGVFYLLATQALHASALHWFPAIPVWQSPAWNLGGLLGVALPLFLVTLSAQNLPGVAMMQSYGYQPPISPLITTTGVVGLLLAPFGGFAFNLAAITAALCLNPDAHPDPKKRYHAAVWAGLFYLGCGLGGAALIQFFLAMPKPFIAAIAGLALIGTISQSFGQAFSEPAHRESALFAFLATASGISLFNIGSAFWGLLCGLIVHHLFRSANTPTQP</sequence>
<keyword evidence="1" id="KW-0812">Transmembrane</keyword>
<feature type="transmembrane region" description="Helical" evidence="1">
    <location>
        <begin position="93"/>
        <end position="114"/>
    </location>
</feature>
<dbReference type="PANTHER" id="PTHR30199:SF0">
    <property type="entry name" value="INNER MEMBRANE PROTEIN YDCO"/>
    <property type="match status" value="1"/>
</dbReference>
<keyword evidence="1" id="KW-1133">Transmembrane helix</keyword>
<gene>
    <name evidence="2" type="ORF">GCM10023337_04590</name>
</gene>
<keyword evidence="3" id="KW-1185">Reference proteome</keyword>
<dbReference type="NCBIfam" id="TIGR00843">
    <property type="entry name" value="benE"/>
    <property type="match status" value="1"/>
</dbReference>
<dbReference type="PANTHER" id="PTHR30199">
    <property type="entry name" value="MFS FAMILY TRANSPORTER, PREDICTED SUBSTRATE BENZOATE"/>
    <property type="match status" value="1"/>
</dbReference>
<feature type="transmembrane region" description="Helical" evidence="1">
    <location>
        <begin position="45"/>
        <end position="64"/>
    </location>
</feature>
<protein>
    <submittedName>
        <fullName evidence="2">Benzoate/H(+) symporter BenE family transporter</fullName>
    </submittedName>
</protein>
<evidence type="ECO:0000256" key="1">
    <source>
        <dbReference type="SAM" id="Phobius"/>
    </source>
</evidence>
<dbReference type="Pfam" id="PF03594">
    <property type="entry name" value="BenE"/>
    <property type="match status" value="1"/>
</dbReference>
<dbReference type="RefSeq" id="WP_345369318.1">
    <property type="nucleotide sequence ID" value="NZ_BAABKD010000002.1"/>
</dbReference>
<evidence type="ECO:0000313" key="3">
    <source>
        <dbReference type="Proteomes" id="UP001500227"/>
    </source>
</evidence>
<feature type="transmembrane region" description="Helical" evidence="1">
    <location>
        <begin position="246"/>
        <end position="276"/>
    </location>
</feature>